<evidence type="ECO:0000256" key="2">
    <source>
        <dbReference type="ARBA" id="ARBA00023054"/>
    </source>
</evidence>
<dbReference type="SUPFAM" id="SSF111369">
    <property type="entry name" value="HlyD-like secretion proteins"/>
    <property type="match status" value="1"/>
</dbReference>
<dbReference type="InterPro" id="IPR050465">
    <property type="entry name" value="UPF0194_transport"/>
</dbReference>
<name>A0A0M2Q367_PROHO</name>
<dbReference type="PANTHER" id="PTHR32347">
    <property type="entry name" value="EFFLUX SYSTEM COMPONENT YKNX-RELATED"/>
    <property type="match status" value="1"/>
</dbReference>
<comment type="caution">
    <text evidence="4">The sequence shown here is derived from an EMBL/GenBank/DDBJ whole genome shotgun (WGS) entry which is preliminary data.</text>
</comment>
<sequence length="398" mass="41900">MQSRPSPVPFPAASAFPKALSWVLVACLGAGLGIVALRPGQAIPAEDTPMEAVAVVPATVTALGALEPEGETLGIAVPSSAQGSRVEQLKVAQGDSVEAGQVLAVLDSYEVRRAAAVRAEQDLRVAEAQLAQVEAGAKNGAIIAQQAEIQRLNADQQARIASQEALVNRLVAEENNAAVELGRYSKLYDEGAISALERDSRQLTLEAAQQNRQQAAAELVRLQSTESPQLLAAQATLAQIAEVRPVDVALAQATVDRAQAGLQQALVDLNQTVVRSPRSGVVLDILAQAGERVDAGGNLLELGQLTQMAVRTEVYESDLQRVAVGQPVQVSSAALPQVLQGQVVRLGWKVQPQSIITTDPSATIDARVVEVQVALDEPSSAIAQRFTNLQVTVEIDTQ</sequence>
<evidence type="ECO:0000256" key="3">
    <source>
        <dbReference type="SAM" id="Coils"/>
    </source>
</evidence>
<feature type="coiled-coil region" evidence="3">
    <location>
        <begin position="116"/>
        <end position="225"/>
    </location>
</feature>
<protein>
    <submittedName>
        <fullName evidence="4">Uncharacterized protein</fullName>
    </submittedName>
</protein>
<dbReference type="eggNOG" id="COG0845">
    <property type="taxonomic scope" value="Bacteria"/>
</dbReference>
<dbReference type="PANTHER" id="PTHR32347:SF27">
    <property type="entry name" value="RND EFFLUX PUMP MEMBRANE FUSION PROTEIN BARREL-SANDWICH DOMAIN-CONTAINING PROTEIN"/>
    <property type="match status" value="1"/>
</dbReference>
<dbReference type="AlphaFoldDB" id="A0A0M2Q367"/>
<dbReference type="PRINTS" id="PR01490">
    <property type="entry name" value="RTXTOXIND"/>
</dbReference>
<accession>A0A0M2Q367</accession>
<keyword evidence="2 3" id="KW-0175">Coiled coil</keyword>
<reference evidence="4" key="1">
    <citation type="submission" date="2012-04" db="EMBL/GenBank/DDBJ databases">
        <authorList>
            <person name="Borisov I.G."/>
            <person name="Ivanikova N.V."/>
            <person name="Pinevich A.V."/>
        </authorList>
    </citation>
    <scope>NUCLEOTIDE SEQUENCE [LARGE SCALE GENOMIC DNA]</scope>
    <source>
        <strain evidence="4">CALU 1027</strain>
    </source>
</reference>
<dbReference type="Gene3D" id="2.40.30.170">
    <property type="match status" value="1"/>
</dbReference>
<dbReference type="Gene3D" id="2.40.50.100">
    <property type="match status" value="1"/>
</dbReference>
<dbReference type="NCBIfam" id="TIGR02971">
    <property type="entry name" value="heterocyst_DevB"/>
    <property type="match status" value="1"/>
</dbReference>
<evidence type="ECO:0000256" key="1">
    <source>
        <dbReference type="ARBA" id="ARBA00004196"/>
    </source>
</evidence>
<evidence type="ECO:0000313" key="4">
    <source>
        <dbReference type="EMBL" id="KKJ01703.1"/>
    </source>
</evidence>
<proteinExistence type="predicted"/>
<dbReference type="GO" id="GO:0030313">
    <property type="term" value="C:cell envelope"/>
    <property type="evidence" value="ECO:0007669"/>
    <property type="project" value="UniProtKB-SubCell"/>
</dbReference>
<dbReference type="InterPro" id="IPR014315">
    <property type="entry name" value="ABC_heterocyst_DevB"/>
</dbReference>
<dbReference type="STRING" id="317619.GCA_000332315_04104"/>
<evidence type="ECO:0000313" key="5">
    <source>
        <dbReference type="Proteomes" id="UP000034681"/>
    </source>
</evidence>
<dbReference type="Proteomes" id="UP000034681">
    <property type="component" value="Unassembled WGS sequence"/>
</dbReference>
<gene>
    <name evidence="4" type="ORF">PROH_04105</name>
</gene>
<organism evidence="4 5">
    <name type="scientific">Prochlorothrix hollandica PCC 9006 = CALU 1027</name>
    <dbReference type="NCBI Taxonomy" id="317619"/>
    <lineage>
        <taxon>Bacteria</taxon>
        <taxon>Bacillati</taxon>
        <taxon>Cyanobacteriota</taxon>
        <taxon>Cyanophyceae</taxon>
        <taxon>Prochlorotrichales</taxon>
        <taxon>Prochlorotrichaceae</taxon>
        <taxon>Prochlorothrix</taxon>
    </lineage>
</organism>
<comment type="subcellular location">
    <subcellularLocation>
        <location evidence="1">Cell envelope</location>
    </subcellularLocation>
</comment>
<dbReference type="EMBL" id="AJTX02000002">
    <property type="protein sequence ID" value="KKJ01703.1"/>
    <property type="molecule type" value="Genomic_DNA"/>
</dbReference>
<keyword evidence="5" id="KW-1185">Reference proteome</keyword>